<protein>
    <submittedName>
        <fullName evidence="2">Uncharacterized protein</fullName>
    </submittedName>
</protein>
<gene>
    <name evidence="2" type="ORF">TI39_contig264g00020</name>
</gene>
<dbReference type="OrthoDB" id="27237at2759"/>
<comment type="caution">
    <text evidence="2">The sequence shown here is derived from an EMBL/GenBank/DDBJ whole genome shotgun (WGS) entry which is preliminary data.</text>
</comment>
<proteinExistence type="predicted"/>
<dbReference type="Pfam" id="PF07093">
    <property type="entry name" value="SGT1"/>
    <property type="match status" value="1"/>
</dbReference>
<organism evidence="2 3">
    <name type="scientific">Zymoseptoria brevis</name>
    <dbReference type="NCBI Taxonomy" id="1047168"/>
    <lineage>
        <taxon>Eukaryota</taxon>
        <taxon>Fungi</taxon>
        <taxon>Dikarya</taxon>
        <taxon>Ascomycota</taxon>
        <taxon>Pezizomycotina</taxon>
        <taxon>Dothideomycetes</taxon>
        <taxon>Dothideomycetidae</taxon>
        <taxon>Mycosphaerellales</taxon>
        <taxon>Mycosphaerellaceae</taxon>
        <taxon>Zymoseptoria</taxon>
    </lineage>
</organism>
<reference evidence="2 3" key="1">
    <citation type="submission" date="2015-03" db="EMBL/GenBank/DDBJ databases">
        <title>RNA-seq based gene annotation and comparative genomics of four Zymoseptoria species reveal species-specific pathogenicity related genes and transposable element activity.</title>
        <authorList>
            <person name="Grandaubert J."/>
            <person name="Bhattacharyya A."/>
            <person name="Stukenbrock E.H."/>
        </authorList>
    </citation>
    <scope>NUCLEOTIDE SEQUENCE [LARGE SCALE GENOMIC DNA]</scope>
    <source>
        <strain evidence="2 3">Zb18110</strain>
    </source>
</reference>
<dbReference type="EMBL" id="LAFY01000256">
    <property type="protein sequence ID" value="KJY02023.1"/>
    <property type="molecule type" value="Genomic_DNA"/>
</dbReference>
<dbReference type="STRING" id="1047168.A0A0F4GYC8"/>
<feature type="region of interest" description="Disordered" evidence="1">
    <location>
        <begin position="393"/>
        <end position="413"/>
    </location>
</feature>
<feature type="compositionally biased region" description="Low complexity" evidence="1">
    <location>
        <begin position="441"/>
        <end position="453"/>
    </location>
</feature>
<accession>A0A0F4GYC8</accession>
<evidence type="ECO:0000256" key="1">
    <source>
        <dbReference type="SAM" id="MobiDB-lite"/>
    </source>
</evidence>
<name>A0A0F4GYC8_9PEZI</name>
<dbReference type="AlphaFoldDB" id="A0A0F4GYC8"/>
<dbReference type="PANTHER" id="PTHR13060">
    <property type="entry name" value="SGT1 PROTEIN HSGT1 SUPPRESSOR OF GCR2"/>
    <property type="match status" value="1"/>
</dbReference>
<feature type="compositionally biased region" description="Acidic residues" evidence="1">
    <location>
        <begin position="501"/>
        <end position="519"/>
    </location>
</feature>
<dbReference type="Proteomes" id="UP000033647">
    <property type="component" value="Unassembled WGS sequence"/>
</dbReference>
<sequence>MDEQLPDHGLKWFGEGFDGFPKRLPEDCVEYAIHIIDQQLSSIATLRSKLNEIIKAADELKKKHLKDYIWQRESFDLTIHPKVDLTKPATTSTSTSTTPPHLRGRTNFGDSISDEWLIVYLLHTLSLSFPTALIQLYDTDGEFLLIEAAASLPKWLNPEIAQNRVWLNAGHLKIIPPSPSFPPRNLSLTEALSTLITSPSTLLVDSSIEKEAFHRLASYPAAISSSLHHSLTTLPRRLAYILHSHPSSIAAAVEAFYLRDPISLRPLATKDLSTLSFPPEDFVTCSVRYTKVGFAQLRSQVFDPPPAWVGQSPWMASDEKRAMGMKVACGFEMLVGDVQQRDEKIVREVKLLLDDVESGEVALPTDEEIASWERREDDEGWLDIDYRDFEQELDGKKEGKKGEGFGDESAQDNLRKMVSRFQDFLEDDEAGVDGVDDMDDSASTTSSAPSSPTEQDKDATSTTTTSEEAVFQASIQKTMSMPTHHIEESGLLSEARKLALEDEDEDASSNNPEDVDEDEEMRKVIELMESELKGHGALSLDGDGYIRKKTSASGKGEGKGKAKATESGAVKSSDKRSSTTTSSNGKPFFGPERPAHLQPPTTTTSSSTSKSTAQAKPSSSDKAFLRFNNTLPSSPSDDEEEIGPGNVELSSDEEDYGSDYNDVDLTLAKNMLESFKGQAGMGGPAGNLMKALGVGTLPRDEDDRVK</sequence>
<feature type="compositionally biased region" description="Low complexity" evidence="1">
    <location>
        <begin position="460"/>
        <end position="469"/>
    </location>
</feature>
<keyword evidence="3" id="KW-1185">Reference proteome</keyword>
<feature type="region of interest" description="Disordered" evidence="1">
    <location>
        <begin position="430"/>
        <end position="660"/>
    </location>
</feature>
<feature type="compositionally biased region" description="Basic and acidic residues" evidence="1">
    <location>
        <begin position="393"/>
        <end position="404"/>
    </location>
</feature>
<feature type="compositionally biased region" description="Basic and acidic residues" evidence="1">
    <location>
        <begin position="484"/>
        <end position="500"/>
    </location>
</feature>
<evidence type="ECO:0000313" key="3">
    <source>
        <dbReference type="Proteomes" id="UP000033647"/>
    </source>
</evidence>
<evidence type="ECO:0000313" key="2">
    <source>
        <dbReference type="EMBL" id="KJY02023.1"/>
    </source>
</evidence>
<feature type="compositionally biased region" description="Acidic residues" evidence="1">
    <location>
        <begin position="430"/>
        <end position="440"/>
    </location>
</feature>
<dbReference type="InterPro" id="IPR010770">
    <property type="entry name" value="Ecd"/>
</dbReference>
<feature type="compositionally biased region" description="Basic and acidic residues" evidence="1">
    <location>
        <begin position="520"/>
        <end position="534"/>
    </location>
</feature>
<dbReference type="PANTHER" id="PTHR13060:SF0">
    <property type="entry name" value="PROTEIN ECDYSONELESS HOMOLOG"/>
    <property type="match status" value="1"/>
</dbReference>
<dbReference type="GO" id="GO:0005634">
    <property type="term" value="C:nucleus"/>
    <property type="evidence" value="ECO:0007669"/>
    <property type="project" value="TreeGrafter"/>
</dbReference>
<feature type="compositionally biased region" description="Low complexity" evidence="1">
    <location>
        <begin position="598"/>
        <end position="620"/>
    </location>
</feature>